<evidence type="ECO:0000313" key="2">
    <source>
        <dbReference type="EMBL" id="PON52570.1"/>
    </source>
</evidence>
<feature type="compositionally biased region" description="Basic and acidic residues" evidence="1">
    <location>
        <begin position="1"/>
        <end position="15"/>
    </location>
</feature>
<protein>
    <submittedName>
        <fullName evidence="2">Uncharacterized protein</fullName>
    </submittedName>
</protein>
<reference evidence="3" key="1">
    <citation type="submission" date="2016-06" db="EMBL/GenBank/DDBJ databases">
        <title>Parallel loss of symbiosis genes in relatives of nitrogen-fixing non-legume Parasponia.</title>
        <authorList>
            <person name="Van Velzen R."/>
            <person name="Holmer R."/>
            <person name="Bu F."/>
            <person name="Rutten L."/>
            <person name="Van Zeijl A."/>
            <person name="Liu W."/>
            <person name="Santuari L."/>
            <person name="Cao Q."/>
            <person name="Sharma T."/>
            <person name="Shen D."/>
            <person name="Roswanjaya Y."/>
            <person name="Wardhani T."/>
            <person name="Kalhor M.S."/>
            <person name="Jansen J."/>
            <person name="Van den Hoogen J."/>
            <person name="Gungor B."/>
            <person name="Hartog M."/>
            <person name="Hontelez J."/>
            <person name="Verver J."/>
            <person name="Yang W.-C."/>
            <person name="Schijlen E."/>
            <person name="Repin R."/>
            <person name="Schilthuizen M."/>
            <person name="Schranz E."/>
            <person name="Heidstra R."/>
            <person name="Miyata K."/>
            <person name="Fedorova E."/>
            <person name="Kohlen W."/>
            <person name="Bisseling T."/>
            <person name="Smit S."/>
            <person name="Geurts R."/>
        </authorList>
    </citation>
    <scope>NUCLEOTIDE SEQUENCE [LARGE SCALE GENOMIC DNA]</scope>
    <source>
        <strain evidence="3">cv. WU1-14</strain>
    </source>
</reference>
<dbReference type="AlphaFoldDB" id="A0A2P5BUV8"/>
<keyword evidence="3" id="KW-1185">Reference proteome</keyword>
<feature type="region of interest" description="Disordered" evidence="1">
    <location>
        <begin position="1"/>
        <end position="21"/>
    </location>
</feature>
<comment type="caution">
    <text evidence="2">The sequence shown here is derived from an EMBL/GenBank/DDBJ whole genome shotgun (WGS) entry which is preliminary data.</text>
</comment>
<feature type="non-terminal residue" evidence="2">
    <location>
        <position position="51"/>
    </location>
</feature>
<dbReference type="EMBL" id="JXTB01000217">
    <property type="protein sequence ID" value="PON52570.1"/>
    <property type="molecule type" value="Genomic_DNA"/>
</dbReference>
<sequence length="51" mass="5803">MRKRVHGDQFHDEWWPKSAPESKTSRGVFYIFPARLVLVAEALSGKGTSMP</sequence>
<evidence type="ECO:0000313" key="3">
    <source>
        <dbReference type="Proteomes" id="UP000237105"/>
    </source>
</evidence>
<name>A0A2P5BUV8_PARAD</name>
<dbReference type="Proteomes" id="UP000237105">
    <property type="component" value="Unassembled WGS sequence"/>
</dbReference>
<evidence type="ECO:0000256" key="1">
    <source>
        <dbReference type="SAM" id="MobiDB-lite"/>
    </source>
</evidence>
<organism evidence="2 3">
    <name type="scientific">Parasponia andersonii</name>
    <name type="common">Sponia andersonii</name>
    <dbReference type="NCBI Taxonomy" id="3476"/>
    <lineage>
        <taxon>Eukaryota</taxon>
        <taxon>Viridiplantae</taxon>
        <taxon>Streptophyta</taxon>
        <taxon>Embryophyta</taxon>
        <taxon>Tracheophyta</taxon>
        <taxon>Spermatophyta</taxon>
        <taxon>Magnoliopsida</taxon>
        <taxon>eudicotyledons</taxon>
        <taxon>Gunneridae</taxon>
        <taxon>Pentapetalae</taxon>
        <taxon>rosids</taxon>
        <taxon>fabids</taxon>
        <taxon>Rosales</taxon>
        <taxon>Cannabaceae</taxon>
        <taxon>Parasponia</taxon>
    </lineage>
</organism>
<gene>
    <name evidence="2" type="ORF">PanWU01x14_208220</name>
</gene>
<accession>A0A2P5BUV8</accession>
<proteinExistence type="predicted"/>